<evidence type="ECO:0000256" key="2">
    <source>
        <dbReference type="SAM" id="MobiDB-lite"/>
    </source>
</evidence>
<dbReference type="GO" id="GO:0016020">
    <property type="term" value="C:membrane"/>
    <property type="evidence" value="ECO:0007669"/>
    <property type="project" value="UniProtKB-ARBA"/>
</dbReference>
<keyword evidence="1" id="KW-0677">Repeat</keyword>
<dbReference type="PANTHER" id="PTHR43215:SF14">
    <property type="entry name" value="RADIAL SPOKE HEAD 1 HOMOLOG"/>
    <property type="match status" value="1"/>
</dbReference>
<evidence type="ECO:0000313" key="4">
    <source>
        <dbReference type="Proteomes" id="UP001438707"/>
    </source>
</evidence>
<accession>A0AAW1RIN3</accession>
<dbReference type="PANTHER" id="PTHR43215">
    <property type="entry name" value="RADIAL SPOKE HEAD 1 HOMOLOG"/>
    <property type="match status" value="1"/>
</dbReference>
<protein>
    <submittedName>
        <fullName evidence="3">Uncharacterized protein</fullName>
    </submittedName>
</protein>
<dbReference type="AlphaFoldDB" id="A0AAW1RIN3"/>
<name>A0AAW1RIN3_9CHLO</name>
<keyword evidence="4" id="KW-1185">Reference proteome</keyword>
<dbReference type="Pfam" id="PF02493">
    <property type="entry name" value="MORN"/>
    <property type="match status" value="2"/>
</dbReference>
<comment type="caution">
    <text evidence="3">The sequence shown here is derived from an EMBL/GenBank/DDBJ whole genome shotgun (WGS) entry which is preliminary data.</text>
</comment>
<dbReference type="Proteomes" id="UP001438707">
    <property type="component" value="Unassembled WGS sequence"/>
</dbReference>
<sequence>MSSNLRLSQHGLFHQVKSALSLLKNARADGGCESISVVPNKLKGNCEVLLLVLSALDGDTGKTDLTCAAGLSFKVASIDDEDKATEIAGGSLQQLLAASQQADSTEGLQSLVVCAMQRTADGWVANFCLQPLPACSWGRCVPQLRQLLTELPGFPADRLIASAPDEQPPKPAAEEVEAEVPEVQEPEWRCSMLDAQGEEVQAVSSKSKEAEGVSGLSEPEEAAAEDAEGAPIAPSPAVPKDPFPLKDSIIIDLEALPQGVRHIAILISNSAEGGLQAVQSSHIRISDATSSVSAQQPSLGWLCFPGPPASKASNLMLCKLHKESTTSAFAVWRSTQTASIPALVEGDDVPQEARDSVAAGFRWRIRCTCEYVGSNPAEELQDELKRTIGFYGRLDGNGQRQDGRAYSLYPNGDSYFGSYATDAREGMGLYATAVGGAHAGLWSAAKRAGQGMMLMPDGALYTGSFQADKFDGLGTYSYPAGSTYNGSWKGGKKHGQGVMLDTAGGRLDGTWEGGIQAGPAMYTQKGFQFSGGFQQGLPSGPCSFALAATASQGLPPPAAAHLRILGTPTLRSVGAYNFTPSGTASGEGDEEGDNASPKLPSFPDFEGLLYRAGASLPQGVAELSYGPELQAPVQTPA</sequence>
<dbReference type="Gene3D" id="2.20.110.10">
    <property type="entry name" value="Histone H3 K4-specific methyltransferase SET7/9 N-terminal domain"/>
    <property type="match status" value="1"/>
</dbReference>
<organism evidence="3 4">
    <name type="scientific">Apatococcus lobatus</name>
    <dbReference type="NCBI Taxonomy" id="904363"/>
    <lineage>
        <taxon>Eukaryota</taxon>
        <taxon>Viridiplantae</taxon>
        <taxon>Chlorophyta</taxon>
        <taxon>core chlorophytes</taxon>
        <taxon>Trebouxiophyceae</taxon>
        <taxon>Chlorellales</taxon>
        <taxon>Chlorellaceae</taxon>
        <taxon>Apatococcus</taxon>
    </lineage>
</organism>
<feature type="region of interest" description="Disordered" evidence="2">
    <location>
        <begin position="159"/>
        <end position="185"/>
    </location>
</feature>
<dbReference type="SMART" id="SM00698">
    <property type="entry name" value="MORN"/>
    <property type="match status" value="3"/>
</dbReference>
<gene>
    <name evidence="3" type="ORF">WJX74_009340</name>
</gene>
<evidence type="ECO:0000256" key="1">
    <source>
        <dbReference type="ARBA" id="ARBA00022737"/>
    </source>
</evidence>
<evidence type="ECO:0000313" key="3">
    <source>
        <dbReference type="EMBL" id="KAK9833171.1"/>
    </source>
</evidence>
<feature type="compositionally biased region" description="Acidic residues" evidence="2">
    <location>
        <begin position="218"/>
        <end position="228"/>
    </location>
</feature>
<feature type="region of interest" description="Disordered" evidence="2">
    <location>
        <begin position="199"/>
        <end position="240"/>
    </location>
</feature>
<proteinExistence type="predicted"/>
<feature type="compositionally biased region" description="Acidic residues" evidence="2">
    <location>
        <begin position="174"/>
        <end position="185"/>
    </location>
</feature>
<reference evidence="3 4" key="1">
    <citation type="journal article" date="2024" name="Nat. Commun.">
        <title>Phylogenomics reveals the evolutionary origins of lichenization in chlorophyte algae.</title>
        <authorList>
            <person name="Puginier C."/>
            <person name="Libourel C."/>
            <person name="Otte J."/>
            <person name="Skaloud P."/>
            <person name="Haon M."/>
            <person name="Grisel S."/>
            <person name="Petersen M."/>
            <person name="Berrin J.G."/>
            <person name="Delaux P.M."/>
            <person name="Dal Grande F."/>
            <person name="Keller J."/>
        </authorList>
    </citation>
    <scope>NUCLEOTIDE SEQUENCE [LARGE SCALE GENOMIC DNA]</scope>
    <source>
        <strain evidence="3 4">SAG 2145</strain>
    </source>
</reference>
<dbReference type="EMBL" id="JALJOS010000011">
    <property type="protein sequence ID" value="KAK9833171.1"/>
    <property type="molecule type" value="Genomic_DNA"/>
</dbReference>
<dbReference type="InterPro" id="IPR003409">
    <property type="entry name" value="MORN"/>
</dbReference>
<feature type="region of interest" description="Disordered" evidence="2">
    <location>
        <begin position="576"/>
        <end position="600"/>
    </location>
</feature>
<dbReference type="SUPFAM" id="SSF82185">
    <property type="entry name" value="Histone H3 K4-specific methyltransferase SET7/9 N-terminal domain"/>
    <property type="match status" value="1"/>
</dbReference>